<evidence type="ECO:0000256" key="1">
    <source>
        <dbReference type="SAM" id="Phobius"/>
    </source>
</evidence>
<dbReference type="AlphaFoldDB" id="A0A840UW63"/>
<accession>A0A840UW63</accession>
<gene>
    <name evidence="2" type="ORF">HNR46_000243</name>
</gene>
<dbReference type="EMBL" id="JACHFD010000001">
    <property type="protein sequence ID" value="MBB5350022.1"/>
    <property type="molecule type" value="Genomic_DNA"/>
</dbReference>
<evidence type="ECO:0000313" key="2">
    <source>
        <dbReference type="EMBL" id="MBB5350022.1"/>
    </source>
</evidence>
<reference evidence="2 3" key="1">
    <citation type="submission" date="2020-08" db="EMBL/GenBank/DDBJ databases">
        <title>Genomic Encyclopedia of Type Strains, Phase IV (KMG-IV): sequencing the most valuable type-strain genomes for metagenomic binning, comparative biology and taxonomic classification.</title>
        <authorList>
            <person name="Goeker M."/>
        </authorList>
    </citation>
    <scope>NUCLEOTIDE SEQUENCE [LARGE SCALE GENOMIC DNA]</scope>
    <source>
        <strain evidence="2 3">YC6886</strain>
    </source>
</reference>
<feature type="transmembrane region" description="Helical" evidence="1">
    <location>
        <begin position="114"/>
        <end position="134"/>
    </location>
</feature>
<keyword evidence="1" id="KW-0472">Membrane</keyword>
<organism evidence="2 3">
    <name type="scientific">Haloferula luteola</name>
    <dbReference type="NCBI Taxonomy" id="595692"/>
    <lineage>
        <taxon>Bacteria</taxon>
        <taxon>Pseudomonadati</taxon>
        <taxon>Verrucomicrobiota</taxon>
        <taxon>Verrucomicrobiia</taxon>
        <taxon>Verrucomicrobiales</taxon>
        <taxon>Verrucomicrobiaceae</taxon>
        <taxon>Haloferula</taxon>
    </lineage>
</organism>
<feature type="transmembrane region" description="Helical" evidence="1">
    <location>
        <begin position="89"/>
        <end position="108"/>
    </location>
</feature>
<dbReference type="RefSeq" id="WP_184014990.1">
    <property type="nucleotide sequence ID" value="NZ_JACHFD010000001.1"/>
</dbReference>
<comment type="caution">
    <text evidence="2">The sequence shown here is derived from an EMBL/GenBank/DDBJ whole genome shotgun (WGS) entry which is preliminary data.</text>
</comment>
<keyword evidence="1" id="KW-1133">Transmembrane helix</keyword>
<name>A0A840UW63_9BACT</name>
<feature type="transmembrane region" description="Helical" evidence="1">
    <location>
        <begin position="59"/>
        <end position="82"/>
    </location>
</feature>
<protein>
    <submittedName>
        <fullName evidence="2">Uncharacterized protein</fullName>
    </submittedName>
</protein>
<keyword evidence="1" id="KW-0812">Transmembrane</keyword>
<keyword evidence="3" id="KW-1185">Reference proteome</keyword>
<feature type="transmembrane region" description="Helical" evidence="1">
    <location>
        <begin position="12"/>
        <end position="39"/>
    </location>
</feature>
<proteinExistence type="predicted"/>
<evidence type="ECO:0000313" key="3">
    <source>
        <dbReference type="Proteomes" id="UP000557717"/>
    </source>
</evidence>
<sequence>MSEPTFKPDPHPGVAASAISVMALVVALVIQAMGVSGQWDASLMERLRGLGLEGGLEPLIAWQAWAWICAVYFLSSWALLHVRGTWRRGVIAISTLVVHLGWIPVLALCGRVPYLVAPLVGLLWVLVGAMIYAARHREPK</sequence>
<dbReference type="Proteomes" id="UP000557717">
    <property type="component" value="Unassembled WGS sequence"/>
</dbReference>